<dbReference type="Pfam" id="PF20431">
    <property type="entry name" value="E_motif"/>
    <property type="match status" value="1"/>
</dbReference>
<dbReference type="Pfam" id="PF01535">
    <property type="entry name" value="PPR"/>
    <property type="match status" value="2"/>
</dbReference>
<dbReference type="GO" id="GO:0003723">
    <property type="term" value="F:RNA binding"/>
    <property type="evidence" value="ECO:0007669"/>
    <property type="project" value="InterPro"/>
</dbReference>
<evidence type="ECO:0000256" key="1">
    <source>
        <dbReference type="ARBA" id="ARBA00022737"/>
    </source>
</evidence>
<feature type="repeat" description="PPR" evidence="2">
    <location>
        <begin position="213"/>
        <end position="247"/>
    </location>
</feature>
<proteinExistence type="predicted"/>
<gene>
    <name evidence="3" type="ORF">IFM89_030876</name>
</gene>
<dbReference type="Gene3D" id="1.25.40.10">
    <property type="entry name" value="Tetratricopeptide repeat domain"/>
    <property type="match status" value="2"/>
</dbReference>
<evidence type="ECO:0000256" key="2">
    <source>
        <dbReference type="PROSITE-ProRule" id="PRU00708"/>
    </source>
</evidence>
<dbReference type="OrthoDB" id="1675999at2759"/>
<organism evidence="3 4">
    <name type="scientific">Coptis chinensis</name>
    <dbReference type="NCBI Taxonomy" id="261450"/>
    <lineage>
        <taxon>Eukaryota</taxon>
        <taxon>Viridiplantae</taxon>
        <taxon>Streptophyta</taxon>
        <taxon>Embryophyta</taxon>
        <taxon>Tracheophyta</taxon>
        <taxon>Spermatophyta</taxon>
        <taxon>Magnoliopsida</taxon>
        <taxon>Ranunculales</taxon>
        <taxon>Ranunculaceae</taxon>
        <taxon>Coptidoideae</taxon>
        <taxon>Coptis</taxon>
    </lineage>
</organism>
<evidence type="ECO:0000313" key="3">
    <source>
        <dbReference type="EMBL" id="KAF9616642.1"/>
    </source>
</evidence>
<dbReference type="Pfam" id="PF13041">
    <property type="entry name" value="PPR_2"/>
    <property type="match status" value="1"/>
</dbReference>
<feature type="repeat" description="PPR" evidence="2">
    <location>
        <begin position="80"/>
        <end position="114"/>
    </location>
</feature>
<dbReference type="InterPro" id="IPR046960">
    <property type="entry name" value="PPR_At4g14850-like_plant"/>
</dbReference>
<dbReference type="FunFam" id="1.25.40.10:FF:000184">
    <property type="entry name" value="Pentatricopeptide repeat-containing protein, chloroplastic"/>
    <property type="match status" value="1"/>
</dbReference>
<dbReference type="Pfam" id="PF12854">
    <property type="entry name" value="PPR_1"/>
    <property type="match status" value="1"/>
</dbReference>
<accession>A0A835M503</accession>
<name>A0A835M503_9MAGN</name>
<dbReference type="EMBL" id="JADFTS010000003">
    <property type="protein sequence ID" value="KAF9616642.1"/>
    <property type="molecule type" value="Genomic_DNA"/>
</dbReference>
<comment type="caution">
    <text evidence="3">The sequence shown here is derived from an EMBL/GenBank/DDBJ whole genome shotgun (WGS) entry which is preliminary data.</text>
</comment>
<sequence>MGILVYVQMRSNMVVPNRYTFPVLIKTCTCLFTVCQVHGQVLKFGFSFDDYVISSLINVYSMYGVVGLARRVFYESLSRNVVCWTSLITAYCSHGLVDEGRKLFDQMPERSGVSWSAMISGYVRNACFSEAIELFHELKGCGDLNPNQRLLVSVLNACACSGAFVEGKRVHSYIDEQGFEYGLELGTALVYFYAKCGYVEVAEKVFHRMHDKDVMSWSAMIMGVATNGFSDLALKHFVDMEKSGIKPNAITFIGVLTACSHGGLVDEGWRFFESMSRHYGISPRIEHYGCMVDLLGRAGKIKEAEKLIDCMPIEPDAIIWGALLNGCIMHEHTELAERVGKHLIEVDPQHSGRYVILANMYATIGRWHGVSEIRRLKKERGITTVSAWSFIDIDGDVQRFIVGGKSHPQTREIYELLNLLSKELTTSNSGTLVSVDL</sequence>
<dbReference type="Proteomes" id="UP000631114">
    <property type="component" value="Unassembled WGS sequence"/>
</dbReference>
<dbReference type="PANTHER" id="PTHR47926:SF350">
    <property type="entry name" value="(WILD MALAYSIAN BANANA) HYPOTHETICAL PROTEIN"/>
    <property type="match status" value="1"/>
</dbReference>
<dbReference type="FunFam" id="1.25.40.10:FF:000348">
    <property type="entry name" value="Pentatricopeptide repeat-containing protein chloroplastic"/>
    <property type="match status" value="1"/>
</dbReference>
<reference evidence="3 4" key="1">
    <citation type="submission" date="2020-10" db="EMBL/GenBank/DDBJ databases">
        <title>The Coptis chinensis genome and diversification of protoberbering-type alkaloids.</title>
        <authorList>
            <person name="Wang B."/>
            <person name="Shu S."/>
            <person name="Song C."/>
            <person name="Liu Y."/>
        </authorList>
    </citation>
    <scope>NUCLEOTIDE SEQUENCE [LARGE SCALE GENOMIC DNA]</scope>
    <source>
        <strain evidence="3">HL-2020</strain>
        <tissue evidence="3">Leaf</tissue>
    </source>
</reference>
<dbReference type="Pfam" id="PF20430">
    <property type="entry name" value="Eplus_motif"/>
    <property type="match status" value="1"/>
</dbReference>
<keyword evidence="4" id="KW-1185">Reference proteome</keyword>
<dbReference type="PROSITE" id="PS51375">
    <property type="entry name" value="PPR"/>
    <property type="match status" value="2"/>
</dbReference>
<evidence type="ECO:0008006" key="5">
    <source>
        <dbReference type="Google" id="ProtNLM"/>
    </source>
</evidence>
<protein>
    <recommendedName>
        <fullName evidence="5">Pentatricopeptide repeat-containing protein</fullName>
    </recommendedName>
</protein>
<dbReference type="InterPro" id="IPR011990">
    <property type="entry name" value="TPR-like_helical_dom_sf"/>
</dbReference>
<dbReference type="NCBIfam" id="TIGR00756">
    <property type="entry name" value="PPR"/>
    <property type="match status" value="4"/>
</dbReference>
<dbReference type="AlphaFoldDB" id="A0A835M503"/>
<dbReference type="InterPro" id="IPR046848">
    <property type="entry name" value="E_motif"/>
</dbReference>
<keyword evidence="1" id="KW-0677">Repeat</keyword>
<dbReference type="InterPro" id="IPR002885">
    <property type="entry name" value="PPR_rpt"/>
</dbReference>
<evidence type="ECO:0000313" key="4">
    <source>
        <dbReference type="Proteomes" id="UP000631114"/>
    </source>
</evidence>
<dbReference type="GO" id="GO:0009451">
    <property type="term" value="P:RNA modification"/>
    <property type="evidence" value="ECO:0007669"/>
    <property type="project" value="InterPro"/>
</dbReference>
<dbReference type="PANTHER" id="PTHR47926">
    <property type="entry name" value="PENTATRICOPEPTIDE REPEAT-CONTAINING PROTEIN"/>
    <property type="match status" value="1"/>
</dbReference>
<dbReference type="InterPro" id="IPR046849">
    <property type="entry name" value="E2_motif"/>
</dbReference>